<keyword evidence="2" id="KW-1185">Reference proteome</keyword>
<protein>
    <submittedName>
        <fullName evidence="1">Uncharacterized protein</fullName>
    </submittedName>
</protein>
<dbReference type="RefSeq" id="WP_327773886.1">
    <property type="nucleotide sequence ID" value="NZ_JAYXUG010000001.1"/>
</dbReference>
<name>A0ABU6L2E6_9GAMM</name>
<evidence type="ECO:0000313" key="1">
    <source>
        <dbReference type="EMBL" id="MEC6830480.1"/>
    </source>
</evidence>
<dbReference type="EMBL" id="JAYXUG010000001">
    <property type="protein sequence ID" value="MEC6830480.1"/>
    <property type="molecule type" value="Genomic_DNA"/>
</dbReference>
<sequence>MKTQSIFSQFSSVTLTTDAKHKIFNFSVNLKKCSKHICYMDVNGKKKFKTNPHYMPTQEMKLTRFEKDEFNGDCIRADVYTHFGNVAGKDQVRSRAKLITEIANGAEIGYFLSGTQDGYTCDLVVTSTDQGQQIKGFVQAYDPESKTKRKQLKKLFVAFSELNRTETVKADDEIKTPYAYFYKGKKHDTVKNQVINYSKVIEDNTIQNVVSIGEKGVKHILSISTEDEKDLFRKELLKIDARKATAKEVQLYKELKIVKRDHDDLRKVNKKLETQHNTIETIQFLELQQQQQQLLDEIRY</sequence>
<dbReference type="Proteomes" id="UP001306119">
    <property type="component" value="Unassembled WGS sequence"/>
</dbReference>
<accession>A0ABU6L2E6</accession>
<evidence type="ECO:0000313" key="2">
    <source>
        <dbReference type="Proteomes" id="UP001306119"/>
    </source>
</evidence>
<proteinExistence type="predicted"/>
<comment type="caution">
    <text evidence="1">The sequence shown here is derived from an EMBL/GenBank/DDBJ whole genome shotgun (WGS) entry which is preliminary data.</text>
</comment>
<gene>
    <name evidence="1" type="ORF">VXS06_01720</name>
</gene>
<reference evidence="1 2" key="1">
    <citation type="submission" date="2024-01" db="EMBL/GenBank/DDBJ databases">
        <title>Active colonisers of the gastrointestinal tract of Atlantic salmon farmed in a warm water region.</title>
        <authorList>
            <person name="Bowman J.P."/>
        </authorList>
    </citation>
    <scope>NUCLEOTIDE SEQUENCE [LARGE SCALE GENOMIC DNA]</scope>
    <source>
        <strain evidence="1 2">S3MW1</strain>
    </source>
</reference>
<organism evidence="1 2">
    <name type="scientific">Photobacterium toruni</name>
    <dbReference type="NCBI Taxonomy" id="1935446"/>
    <lineage>
        <taxon>Bacteria</taxon>
        <taxon>Pseudomonadati</taxon>
        <taxon>Pseudomonadota</taxon>
        <taxon>Gammaproteobacteria</taxon>
        <taxon>Vibrionales</taxon>
        <taxon>Vibrionaceae</taxon>
        <taxon>Photobacterium</taxon>
    </lineage>
</organism>